<feature type="region of interest" description="Disordered" evidence="1">
    <location>
        <begin position="32"/>
        <end position="60"/>
    </location>
</feature>
<dbReference type="EMBL" id="JBHSQN010000010">
    <property type="protein sequence ID" value="MFC6012303.1"/>
    <property type="molecule type" value="Genomic_DNA"/>
</dbReference>
<evidence type="ECO:0000256" key="1">
    <source>
        <dbReference type="SAM" id="MobiDB-lite"/>
    </source>
</evidence>
<gene>
    <name evidence="2" type="ORF">ACFP3H_14680</name>
</gene>
<proteinExistence type="predicted"/>
<reference evidence="3" key="1">
    <citation type="journal article" date="2019" name="Int. J. Syst. Evol. Microbiol.">
        <title>The Global Catalogue of Microorganisms (GCM) 10K type strain sequencing project: providing services to taxonomists for standard genome sequencing and annotation.</title>
        <authorList>
            <consortium name="The Broad Institute Genomics Platform"/>
            <consortium name="The Broad Institute Genome Sequencing Center for Infectious Disease"/>
            <person name="Wu L."/>
            <person name="Ma J."/>
        </authorList>
    </citation>
    <scope>NUCLEOTIDE SEQUENCE [LARGE SCALE GENOMIC DNA]</scope>
    <source>
        <strain evidence="3">CCUG 36956</strain>
    </source>
</reference>
<name>A0ABW1JUJ6_9NOCA</name>
<organism evidence="2 3">
    <name type="scientific">Nocardia lasii</name>
    <dbReference type="NCBI Taxonomy" id="1616107"/>
    <lineage>
        <taxon>Bacteria</taxon>
        <taxon>Bacillati</taxon>
        <taxon>Actinomycetota</taxon>
        <taxon>Actinomycetes</taxon>
        <taxon>Mycobacteriales</taxon>
        <taxon>Nocardiaceae</taxon>
        <taxon>Nocardia</taxon>
    </lineage>
</organism>
<sequence length="99" mass="11477">MTTPHDEEYARAVRQLEEFEQMRAQVRLRALDPTAPRDVTHIKDDGRSGTPQENWTVSHDGREWRDENGAVVYRRDSEGFWLAPDGRRVFDPIGNPINS</sequence>
<evidence type="ECO:0000313" key="3">
    <source>
        <dbReference type="Proteomes" id="UP001596223"/>
    </source>
</evidence>
<dbReference type="RefSeq" id="WP_378605630.1">
    <property type="nucleotide sequence ID" value="NZ_JBHSQN010000010.1"/>
</dbReference>
<feature type="compositionally biased region" description="Basic and acidic residues" evidence="1">
    <location>
        <begin position="38"/>
        <end position="47"/>
    </location>
</feature>
<accession>A0ABW1JUJ6</accession>
<comment type="caution">
    <text evidence="2">The sequence shown here is derived from an EMBL/GenBank/DDBJ whole genome shotgun (WGS) entry which is preliminary data.</text>
</comment>
<dbReference type="Proteomes" id="UP001596223">
    <property type="component" value="Unassembled WGS sequence"/>
</dbReference>
<protein>
    <submittedName>
        <fullName evidence="2">Uncharacterized protein</fullName>
    </submittedName>
</protein>
<keyword evidence="3" id="KW-1185">Reference proteome</keyword>
<evidence type="ECO:0000313" key="2">
    <source>
        <dbReference type="EMBL" id="MFC6012303.1"/>
    </source>
</evidence>